<name>A0A0C3CGV0_HEBCY</name>
<reference evidence="1 2" key="1">
    <citation type="submission" date="2014-04" db="EMBL/GenBank/DDBJ databases">
        <authorList>
            <consortium name="DOE Joint Genome Institute"/>
            <person name="Kuo A."/>
            <person name="Gay G."/>
            <person name="Dore J."/>
            <person name="Kohler A."/>
            <person name="Nagy L.G."/>
            <person name="Floudas D."/>
            <person name="Copeland A."/>
            <person name="Barry K.W."/>
            <person name="Cichocki N."/>
            <person name="Veneault-Fourrey C."/>
            <person name="LaButti K."/>
            <person name="Lindquist E.A."/>
            <person name="Lipzen A."/>
            <person name="Lundell T."/>
            <person name="Morin E."/>
            <person name="Murat C."/>
            <person name="Sun H."/>
            <person name="Tunlid A."/>
            <person name="Henrissat B."/>
            <person name="Grigoriev I.V."/>
            <person name="Hibbett D.S."/>
            <person name="Martin F."/>
            <person name="Nordberg H.P."/>
            <person name="Cantor M.N."/>
            <person name="Hua S.X."/>
        </authorList>
    </citation>
    <scope>NUCLEOTIDE SEQUENCE [LARGE SCALE GENOMIC DNA]</scope>
    <source>
        <strain evidence="2">h7</strain>
    </source>
</reference>
<reference evidence="2" key="2">
    <citation type="submission" date="2015-01" db="EMBL/GenBank/DDBJ databases">
        <title>Evolutionary Origins and Diversification of the Mycorrhizal Mutualists.</title>
        <authorList>
            <consortium name="DOE Joint Genome Institute"/>
            <consortium name="Mycorrhizal Genomics Consortium"/>
            <person name="Kohler A."/>
            <person name="Kuo A."/>
            <person name="Nagy L.G."/>
            <person name="Floudas D."/>
            <person name="Copeland A."/>
            <person name="Barry K.W."/>
            <person name="Cichocki N."/>
            <person name="Veneault-Fourrey C."/>
            <person name="LaButti K."/>
            <person name="Lindquist E.A."/>
            <person name="Lipzen A."/>
            <person name="Lundell T."/>
            <person name="Morin E."/>
            <person name="Murat C."/>
            <person name="Riley R."/>
            <person name="Ohm R."/>
            <person name="Sun H."/>
            <person name="Tunlid A."/>
            <person name="Henrissat B."/>
            <person name="Grigoriev I.V."/>
            <person name="Hibbett D.S."/>
            <person name="Martin F."/>
        </authorList>
    </citation>
    <scope>NUCLEOTIDE SEQUENCE [LARGE SCALE GENOMIC DNA]</scope>
    <source>
        <strain evidence="2">h7</strain>
    </source>
</reference>
<sequence>MEEVEGNEDYEIGEATRRRWKTNLGIQIVHLIAFDISPEYGILSRSQSSCLSQILLSSDVHLVNALTPSVGENSSLNTASSQSYSSEATHSLSYPAFNVPQRIWTRQACANLHRTRITNLQPPWPIQHVQVLTI</sequence>
<evidence type="ECO:0000313" key="2">
    <source>
        <dbReference type="Proteomes" id="UP000053424"/>
    </source>
</evidence>
<dbReference type="HOGENOM" id="CLU_1896474_0_0_1"/>
<protein>
    <submittedName>
        <fullName evidence="1">Uncharacterized protein</fullName>
    </submittedName>
</protein>
<evidence type="ECO:0000313" key="1">
    <source>
        <dbReference type="EMBL" id="KIM47970.1"/>
    </source>
</evidence>
<accession>A0A0C3CGV0</accession>
<dbReference type="Proteomes" id="UP000053424">
    <property type="component" value="Unassembled WGS sequence"/>
</dbReference>
<dbReference type="EMBL" id="KN831769">
    <property type="protein sequence ID" value="KIM47970.1"/>
    <property type="molecule type" value="Genomic_DNA"/>
</dbReference>
<proteinExistence type="predicted"/>
<organism evidence="1 2">
    <name type="scientific">Hebeloma cylindrosporum</name>
    <dbReference type="NCBI Taxonomy" id="76867"/>
    <lineage>
        <taxon>Eukaryota</taxon>
        <taxon>Fungi</taxon>
        <taxon>Dikarya</taxon>
        <taxon>Basidiomycota</taxon>
        <taxon>Agaricomycotina</taxon>
        <taxon>Agaricomycetes</taxon>
        <taxon>Agaricomycetidae</taxon>
        <taxon>Agaricales</taxon>
        <taxon>Agaricineae</taxon>
        <taxon>Hymenogastraceae</taxon>
        <taxon>Hebeloma</taxon>
    </lineage>
</organism>
<gene>
    <name evidence="1" type="ORF">M413DRAFT_216628</name>
</gene>
<dbReference type="AlphaFoldDB" id="A0A0C3CGV0"/>
<keyword evidence="2" id="KW-1185">Reference proteome</keyword>